<dbReference type="OrthoDB" id="5338195at2759"/>
<feature type="compositionally biased region" description="Low complexity" evidence="1">
    <location>
        <begin position="348"/>
        <end position="374"/>
    </location>
</feature>
<dbReference type="InterPro" id="IPR057558">
    <property type="entry name" value="Swc3_dom"/>
</dbReference>
<feature type="region of interest" description="Disordered" evidence="1">
    <location>
        <begin position="800"/>
        <end position="823"/>
    </location>
</feature>
<feature type="region of interest" description="Disordered" evidence="1">
    <location>
        <begin position="628"/>
        <end position="717"/>
    </location>
</feature>
<dbReference type="Proteomes" id="UP000214365">
    <property type="component" value="Unassembled WGS sequence"/>
</dbReference>
<evidence type="ECO:0000259" key="2">
    <source>
        <dbReference type="Pfam" id="PF24707"/>
    </source>
</evidence>
<feature type="compositionally biased region" description="Basic and acidic residues" evidence="1">
    <location>
        <begin position="686"/>
        <end position="697"/>
    </location>
</feature>
<feature type="compositionally biased region" description="Pro residues" evidence="1">
    <location>
        <begin position="201"/>
        <end position="230"/>
    </location>
</feature>
<accession>A0A225B1I4</accession>
<name>A0A225B1I4_TALAT</name>
<feature type="compositionally biased region" description="Low complexity" evidence="1">
    <location>
        <begin position="480"/>
        <end position="490"/>
    </location>
</feature>
<gene>
    <name evidence="3" type="ORF">UA08_00131</name>
</gene>
<feature type="compositionally biased region" description="Pro residues" evidence="1">
    <location>
        <begin position="335"/>
        <end position="347"/>
    </location>
</feature>
<reference evidence="3 4" key="1">
    <citation type="submission" date="2015-06" db="EMBL/GenBank/DDBJ databases">
        <title>Talaromyces atroroseus IBT 11181 draft genome.</title>
        <authorList>
            <person name="Rasmussen K.B."/>
            <person name="Rasmussen S."/>
            <person name="Petersen B."/>
            <person name="Sicheritz-Ponten T."/>
            <person name="Mortensen U.H."/>
            <person name="Thrane U."/>
        </authorList>
    </citation>
    <scope>NUCLEOTIDE SEQUENCE [LARGE SCALE GENOMIC DNA]</scope>
    <source>
        <strain evidence="3 4">IBT 11181</strain>
    </source>
</reference>
<feature type="compositionally biased region" description="Low complexity" evidence="1">
    <location>
        <begin position="439"/>
        <end position="450"/>
    </location>
</feature>
<feature type="compositionally biased region" description="Pro residues" evidence="1">
    <location>
        <begin position="506"/>
        <end position="519"/>
    </location>
</feature>
<feature type="compositionally biased region" description="Polar residues" evidence="1">
    <location>
        <begin position="77"/>
        <end position="89"/>
    </location>
</feature>
<dbReference type="Pfam" id="PF24707">
    <property type="entry name" value="Swc3"/>
    <property type="match status" value="1"/>
</dbReference>
<evidence type="ECO:0000256" key="1">
    <source>
        <dbReference type="SAM" id="MobiDB-lite"/>
    </source>
</evidence>
<feature type="region of interest" description="Disordered" evidence="1">
    <location>
        <begin position="167"/>
        <end position="261"/>
    </location>
</feature>
<evidence type="ECO:0000313" key="4">
    <source>
        <dbReference type="Proteomes" id="UP000214365"/>
    </source>
</evidence>
<feature type="compositionally biased region" description="Low complexity" evidence="1">
    <location>
        <begin position="459"/>
        <end position="470"/>
    </location>
</feature>
<evidence type="ECO:0000313" key="3">
    <source>
        <dbReference type="EMBL" id="OKL64564.1"/>
    </source>
</evidence>
<feature type="compositionally biased region" description="Basic and acidic residues" evidence="1">
    <location>
        <begin position="8"/>
        <end position="22"/>
    </location>
</feature>
<feature type="compositionally biased region" description="Basic and acidic residues" evidence="1">
    <location>
        <begin position="128"/>
        <end position="141"/>
    </location>
</feature>
<dbReference type="STRING" id="1441469.A0A225B1I4"/>
<dbReference type="PANTHER" id="PTHR28108">
    <property type="entry name" value="SWR1-COMPLEX PROTEIN 3"/>
    <property type="match status" value="1"/>
</dbReference>
<feature type="region of interest" description="Disordered" evidence="1">
    <location>
        <begin position="122"/>
        <end position="144"/>
    </location>
</feature>
<dbReference type="GO" id="GO:0140849">
    <property type="term" value="F:ATP-dependent H2AZ histone chaperone activity"/>
    <property type="evidence" value="ECO:0007669"/>
    <property type="project" value="InterPro"/>
</dbReference>
<feature type="compositionally biased region" description="Polar residues" evidence="1">
    <location>
        <begin position="405"/>
        <end position="437"/>
    </location>
</feature>
<organism evidence="3 4">
    <name type="scientific">Talaromyces atroroseus</name>
    <dbReference type="NCBI Taxonomy" id="1441469"/>
    <lineage>
        <taxon>Eukaryota</taxon>
        <taxon>Fungi</taxon>
        <taxon>Dikarya</taxon>
        <taxon>Ascomycota</taxon>
        <taxon>Pezizomycotina</taxon>
        <taxon>Eurotiomycetes</taxon>
        <taxon>Eurotiomycetidae</taxon>
        <taxon>Eurotiales</taxon>
        <taxon>Trichocomaceae</taxon>
        <taxon>Talaromyces</taxon>
        <taxon>Talaromyces sect. Trachyspermi</taxon>
    </lineage>
</organism>
<dbReference type="PANTHER" id="PTHR28108:SF1">
    <property type="entry name" value="SWR1-COMPLEX PROTEIN 3"/>
    <property type="match status" value="1"/>
</dbReference>
<feature type="region of interest" description="Disordered" evidence="1">
    <location>
        <begin position="1"/>
        <end position="89"/>
    </location>
</feature>
<feature type="compositionally biased region" description="Polar residues" evidence="1">
    <location>
        <begin position="387"/>
        <end position="397"/>
    </location>
</feature>
<dbReference type="InterPro" id="IPR037651">
    <property type="entry name" value="Swc3"/>
</dbReference>
<feature type="compositionally biased region" description="Pro residues" evidence="1">
    <location>
        <begin position="241"/>
        <end position="252"/>
    </location>
</feature>
<feature type="compositionally biased region" description="Low complexity" evidence="1">
    <location>
        <begin position="231"/>
        <end position="240"/>
    </location>
</feature>
<feature type="domain" description="SWR1-complex protein 3" evidence="2">
    <location>
        <begin position="64"/>
        <end position="166"/>
    </location>
</feature>
<dbReference type="GO" id="GO:0000812">
    <property type="term" value="C:Swr1 complex"/>
    <property type="evidence" value="ECO:0007669"/>
    <property type="project" value="InterPro"/>
</dbReference>
<feature type="compositionally biased region" description="Low complexity" evidence="1">
    <location>
        <begin position="308"/>
        <end position="332"/>
    </location>
</feature>
<comment type="caution">
    <text evidence="3">The sequence shown here is derived from an EMBL/GenBank/DDBJ whole genome shotgun (WGS) entry which is preliminary data.</text>
</comment>
<proteinExistence type="predicted"/>
<feature type="compositionally biased region" description="Polar residues" evidence="1">
    <location>
        <begin position="545"/>
        <end position="554"/>
    </location>
</feature>
<dbReference type="GeneID" id="30999886"/>
<feature type="compositionally biased region" description="Basic and acidic residues" evidence="1">
    <location>
        <begin position="801"/>
        <end position="812"/>
    </location>
</feature>
<sequence>MAPKRKLPARERREPAAKRRVSEAASQSSSRRKTSTPATAAQSSTPIPEPERQSTPEPIEEPLPTKLKEGDPLPTRSKPQSSLTLSDNDFQSIAESVVLSMSLERSKKKWLSDGIFERYWTKPKKTKREQLEGKNPPKDSMTKVGPCKIIIEPHHFDGMIYTVKDPNAKPAVQIPPPQRIVQYGPPPTTGYQYQHYAPPQQMRPPPYPYNQPPNPQNAPSHPRPQQPPPTQRQQPTSQAQGPPPQPAKPSPDPVIQMLATRAASNPELKALMRIVASSKASQEQLRIFQGHIDELNAIIRQREEQQRRQQQQQQNNYYQQPQQVPQSQQPQNTHAPPPAQQVAPKPPQQNSQQPQKSPVPAPSSAATPAQSSTSDLASTPAPANSAAKAQSPTQPSQAPIPTPANNPGNAQPHTAPSAGQSGVPNASDSTPNTTPQIKTEPGTPATLAPAPAAPPAPTPSAVTPANTVPKAPAPVPVPPSAALVATAPSSGPSYVPQASPVTNPVPTNPSPQPLSPYPAGPSQYPQYHHPPYPHVPPPIKARSGPQYSSSTYYQTGPAPPPPKPPIKAVVFEFTSPLTPYGSSTSGHAGSGDRYLFPEYSILEYQAGGTVLLASFLLVRKVEPNTKFPLEQTPDIAPKSKSKSSKSKKKDKEKAAEKGGPSTPAPEVDSQAVDEKKENNAPGTSTADEKKPAEEGDNKTPLADTTAAAQPKKVDAATNLKEYYQPLTMRFYSSKPAILEPLSRIVKPAAEVRKYMEEVMERAERAPAGFLPFRLPREKPLKAGGGDADDHDAANEVTVMAEDAKSKTSDRHQSTAAASEVDDMAVADDGKADLEAEELELLLKDFYEPPNGLVPIRV</sequence>
<dbReference type="AlphaFoldDB" id="A0A225B1I4"/>
<dbReference type="RefSeq" id="XP_020124685.1">
    <property type="nucleotide sequence ID" value="XM_020259904.1"/>
</dbReference>
<keyword evidence="4" id="KW-1185">Reference proteome</keyword>
<feature type="compositionally biased region" description="Pro residues" evidence="1">
    <location>
        <begin position="173"/>
        <end position="188"/>
    </location>
</feature>
<feature type="compositionally biased region" description="Pro residues" evidence="1">
    <location>
        <begin position="528"/>
        <end position="539"/>
    </location>
</feature>
<feature type="compositionally biased region" description="Low complexity" evidence="1">
    <location>
        <begin position="35"/>
        <end position="46"/>
    </location>
</feature>
<protein>
    <recommendedName>
        <fullName evidence="2">SWR1-complex protein 3 domain-containing protein</fullName>
    </recommendedName>
</protein>
<feature type="compositionally biased region" description="Basic residues" evidence="1">
    <location>
        <begin position="639"/>
        <end position="648"/>
    </location>
</feature>
<dbReference type="EMBL" id="LFMY01000001">
    <property type="protein sequence ID" value="OKL64564.1"/>
    <property type="molecule type" value="Genomic_DNA"/>
</dbReference>
<feature type="region of interest" description="Disordered" evidence="1">
    <location>
        <begin position="303"/>
        <end position="567"/>
    </location>
</feature>